<name>A0ABV8I6S0_9ACTN</name>
<organism evidence="3 4">
    <name type="scientific">Planomonospora corallina</name>
    <dbReference type="NCBI Taxonomy" id="1806052"/>
    <lineage>
        <taxon>Bacteria</taxon>
        <taxon>Bacillati</taxon>
        <taxon>Actinomycetota</taxon>
        <taxon>Actinomycetes</taxon>
        <taxon>Streptosporangiales</taxon>
        <taxon>Streptosporangiaceae</taxon>
        <taxon>Planomonospora</taxon>
    </lineage>
</organism>
<dbReference type="Proteomes" id="UP001595850">
    <property type="component" value="Unassembled WGS sequence"/>
</dbReference>
<evidence type="ECO:0000313" key="3">
    <source>
        <dbReference type="EMBL" id="MFC4058629.1"/>
    </source>
</evidence>
<evidence type="ECO:0000256" key="1">
    <source>
        <dbReference type="SAM" id="MobiDB-lite"/>
    </source>
</evidence>
<comment type="caution">
    <text evidence="3">The sequence shown here is derived from an EMBL/GenBank/DDBJ whole genome shotgun (WGS) entry which is preliminary data.</text>
</comment>
<keyword evidence="2" id="KW-0472">Membrane</keyword>
<evidence type="ECO:0000313" key="4">
    <source>
        <dbReference type="Proteomes" id="UP001595850"/>
    </source>
</evidence>
<protein>
    <submittedName>
        <fullName evidence="3">Uncharacterized protein</fullName>
    </submittedName>
</protein>
<proteinExistence type="predicted"/>
<keyword evidence="2" id="KW-0812">Transmembrane</keyword>
<dbReference type="EMBL" id="JBHSBM010000013">
    <property type="protein sequence ID" value="MFC4058629.1"/>
    <property type="molecule type" value="Genomic_DNA"/>
</dbReference>
<accession>A0ABV8I6S0</accession>
<reference evidence="4" key="1">
    <citation type="journal article" date="2019" name="Int. J. Syst. Evol. Microbiol.">
        <title>The Global Catalogue of Microorganisms (GCM) 10K type strain sequencing project: providing services to taxonomists for standard genome sequencing and annotation.</title>
        <authorList>
            <consortium name="The Broad Institute Genomics Platform"/>
            <consortium name="The Broad Institute Genome Sequencing Center for Infectious Disease"/>
            <person name="Wu L."/>
            <person name="Ma J."/>
        </authorList>
    </citation>
    <scope>NUCLEOTIDE SEQUENCE [LARGE SCALE GENOMIC DNA]</scope>
    <source>
        <strain evidence="4">TBRC 4489</strain>
    </source>
</reference>
<evidence type="ECO:0000256" key="2">
    <source>
        <dbReference type="SAM" id="Phobius"/>
    </source>
</evidence>
<keyword evidence="2" id="KW-1133">Transmembrane helix</keyword>
<gene>
    <name evidence="3" type="ORF">ACFOWE_10010</name>
</gene>
<keyword evidence="4" id="KW-1185">Reference proteome</keyword>
<feature type="region of interest" description="Disordered" evidence="1">
    <location>
        <begin position="177"/>
        <end position="221"/>
    </location>
</feature>
<feature type="transmembrane region" description="Helical" evidence="2">
    <location>
        <begin position="56"/>
        <end position="74"/>
    </location>
</feature>
<feature type="compositionally biased region" description="Basic and acidic residues" evidence="1">
    <location>
        <begin position="195"/>
        <end position="221"/>
    </location>
</feature>
<dbReference type="RefSeq" id="WP_377286930.1">
    <property type="nucleotide sequence ID" value="NZ_JBHSBM010000013.1"/>
</dbReference>
<feature type="transmembrane region" description="Helical" evidence="2">
    <location>
        <begin position="30"/>
        <end position="50"/>
    </location>
</feature>
<sequence length="221" mass="24872">MRNARNDRHRPREASWPARRAPLAVRLWRWRTEIVITAVVGAAAALVAAGLREGEWWPFLVLTGTVWFPAATRAGRGWTTTRLRCLTSRHRIHRVCMETPLHTREGRLPLIMRITPTTAGERVVVMIRAGICAEDFRAHAEEIAAACFARRVGVTRHPRWTNMVVLEIIRREADTPPGLSPEFERVYGELSPPSEKGDGRRAGRTHGEGDDPRTDGLPRAA</sequence>